<organism evidence="2 3">
    <name type="scientific">Candidatus Andersenbacteria bacterium CG10_big_fil_rev_8_21_14_0_10_54_11</name>
    <dbReference type="NCBI Taxonomy" id="1974485"/>
    <lineage>
        <taxon>Bacteria</taxon>
        <taxon>Candidatus Anderseniibacteriota</taxon>
    </lineage>
</organism>
<protein>
    <recommendedName>
        <fullName evidence="1">PEGA domain-containing protein</fullName>
    </recommendedName>
</protein>
<dbReference type="InterPro" id="IPR015943">
    <property type="entry name" value="WD40/YVTN_repeat-like_dom_sf"/>
</dbReference>
<accession>A0A2M6WYH6</accession>
<dbReference type="Proteomes" id="UP000230731">
    <property type="component" value="Unassembled WGS sequence"/>
</dbReference>
<evidence type="ECO:0000259" key="1">
    <source>
        <dbReference type="Pfam" id="PF08308"/>
    </source>
</evidence>
<evidence type="ECO:0000313" key="2">
    <source>
        <dbReference type="EMBL" id="PIT97825.1"/>
    </source>
</evidence>
<name>A0A2M6WYH6_9BACT</name>
<proteinExistence type="predicted"/>
<feature type="domain" description="PEGA" evidence="1">
    <location>
        <begin position="63"/>
        <end position="123"/>
    </location>
</feature>
<reference evidence="3" key="1">
    <citation type="submission" date="2017-09" db="EMBL/GenBank/DDBJ databases">
        <title>Depth-based differentiation of microbial function through sediment-hosted aquifers and enrichment of novel symbionts in the deep terrestrial subsurface.</title>
        <authorList>
            <person name="Probst A.J."/>
            <person name="Ladd B."/>
            <person name="Jarett J.K."/>
            <person name="Geller-Mcgrath D.E."/>
            <person name="Sieber C.M.K."/>
            <person name="Emerson J.B."/>
            <person name="Anantharaman K."/>
            <person name="Thomas B.C."/>
            <person name="Malmstrom R."/>
            <person name="Stieglmeier M."/>
            <person name="Klingl A."/>
            <person name="Woyke T."/>
            <person name="Ryan C.M."/>
            <person name="Banfield J.F."/>
        </authorList>
    </citation>
    <scope>NUCLEOTIDE SEQUENCE [LARGE SCALE GENOMIC DNA]</scope>
</reference>
<dbReference type="AlphaFoldDB" id="A0A2M6WYH6"/>
<evidence type="ECO:0000313" key="3">
    <source>
        <dbReference type="Proteomes" id="UP000230731"/>
    </source>
</evidence>
<dbReference type="SUPFAM" id="SSF82171">
    <property type="entry name" value="DPP6 N-terminal domain-like"/>
    <property type="match status" value="1"/>
</dbReference>
<dbReference type="Pfam" id="PF08308">
    <property type="entry name" value="PEGA"/>
    <property type="match status" value="1"/>
</dbReference>
<comment type="caution">
    <text evidence="2">The sequence shown here is derived from an EMBL/GenBank/DDBJ whole genome shotgun (WGS) entry which is preliminary data.</text>
</comment>
<dbReference type="InterPro" id="IPR013229">
    <property type="entry name" value="PEGA"/>
</dbReference>
<dbReference type="Gene3D" id="2.130.10.10">
    <property type="entry name" value="YVTN repeat-like/Quinoprotein amine dehydrogenase"/>
    <property type="match status" value="1"/>
</dbReference>
<gene>
    <name evidence="2" type="ORF">COT71_03975</name>
</gene>
<sequence length="472" mass="51115">MTLSHLRLVSSFLASYIRAMKRTHRLLAFLLSLALFLTLGPLLVLYAMGYRWGVRSGATQEVGVLLVESVPRRAIVAVNGRVRGATPQAVSNLPPGSATLEVTAAGYQGYRKQLNILPGQVTESRTIRLIPEQLTAHMLADGVQRFSLAPNRRALAVVKNNVIRVIDTDGAIIMPPRTIQPAGALLWSPDSTYLLMQHPAGAASAVNLAEGTVQALQVLSHAVDIVWDPRVPARLLALLSDGRLLAYHVAAGKSEVIADSITAFAVSSRSIYVIDTAMQLHQLTLQAEEVAVHALPPVPAVTLLRVTPAGRVAIQFEDGQLAVLTDHNELLPVAQKIQSAGWSPDGQLLYLQTDPSSVYVYNVADERHGSIPIGQQQLVVRLSRPIHDIQWFAGGGHLIFQVDDELVLAEIDTRDHVRTYTLDSTNLGESQTEVGEEGRQLFYLKNNGGSTALVSLMLTASPVDRTYGIGSK</sequence>
<dbReference type="EMBL" id="PEZP01000043">
    <property type="protein sequence ID" value="PIT97825.1"/>
    <property type="molecule type" value="Genomic_DNA"/>
</dbReference>